<dbReference type="Proteomes" id="UP001275084">
    <property type="component" value="Unassembled WGS sequence"/>
</dbReference>
<feature type="compositionally biased region" description="Polar residues" evidence="1">
    <location>
        <begin position="275"/>
        <end position="298"/>
    </location>
</feature>
<dbReference type="AlphaFoldDB" id="A0AAJ0MKJ7"/>
<proteinExistence type="predicted"/>
<comment type="caution">
    <text evidence="2">The sequence shown here is derived from an EMBL/GenBank/DDBJ whole genome shotgun (WGS) entry which is preliminary data.</text>
</comment>
<reference evidence="2" key="1">
    <citation type="journal article" date="2023" name="Mol. Phylogenet. Evol.">
        <title>Genome-scale phylogeny and comparative genomics of the fungal order Sordariales.</title>
        <authorList>
            <person name="Hensen N."/>
            <person name="Bonometti L."/>
            <person name="Westerberg I."/>
            <person name="Brannstrom I.O."/>
            <person name="Guillou S."/>
            <person name="Cros-Aarteil S."/>
            <person name="Calhoun S."/>
            <person name="Haridas S."/>
            <person name="Kuo A."/>
            <person name="Mondo S."/>
            <person name="Pangilinan J."/>
            <person name="Riley R."/>
            <person name="LaButti K."/>
            <person name="Andreopoulos B."/>
            <person name="Lipzen A."/>
            <person name="Chen C."/>
            <person name="Yan M."/>
            <person name="Daum C."/>
            <person name="Ng V."/>
            <person name="Clum A."/>
            <person name="Steindorff A."/>
            <person name="Ohm R.A."/>
            <person name="Martin F."/>
            <person name="Silar P."/>
            <person name="Natvig D.O."/>
            <person name="Lalanne C."/>
            <person name="Gautier V."/>
            <person name="Ament-Velasquez S.L."/>
            <person name="Kruys A."/>
            <person name="Hutchinson M.I."/>
            <person name="Powell A.J."/>
            <person name="Barry K."/>
            <person name="Miller A.N."/>
            <person name="Grigoriev I.V."/>
            <person name="Debuchy R."/>
            <person name="Gladieux P."/>
            <person name="Hiltunen Thoren M."/>
            <person name="Johannesson H."/>
        </authorList>
    </citation>
    <scope>NUCLEOTIDE SEQUENCE</scope>
    <source>
        <strain evidence="2">CBS 955.72</strain>
    </source>
</reference>
<evidence type="ECO:0000256" key="1">
    <source>
        <dbReference type="SAM" id="MobiDB-lite"/>
    </source>
</evidence>
<accession>A0AAJ0MKJ7</accession>
<reference evidence="2" key="2">
    <citation type="submission" date="2023-06" db="EMBL/GenBank/DDBJ databases">
        <authorList>
            <consortium name="Lawrence Berkeley National Laboratory"/>
            <person name="Haridas S."/>
            <person name="Hensen N."/>
            <person name="Bonometti L."/>
            <person name="Westerberg I."/>
            <person name="Brannstrom I.O."/>
            <person name="Guillou S."/>
            <person name="Cros-Aarteil S."/>
            <person name="Calhoun S."/>
            <person name="Kuo A."/>
            <person name="Mondo S."/>
            <person name="Pangilinan J."/>
            <person name="Riley R."/>
            <person name="Labutti K."/>
            <person name="Andreopoulos B."/>
            <person name="Lipzen A."/>
            <person name="Chen C."/>
            <person name="Yanf M."/>
            <person name="Daum C."/>
            <person name="Ng V."/>
            <person name="Clum A."/>
            <person name="Steindorff A."/>
            <person name="Ohm R."/>
            <person name="Martin F."/>
            <person name="Silar P."/>
            <person name="Natvig D."/>
            <person name="Lalanne C."/>
            <person name="Gautier V."/>
            <person name="Ament-Velasquez S.L."/>
            <person name="Kruys A."/>
            <person name="Hutchinson M.I."/>
            <person name="Powell A.J."/>
            <person name="Barry K."/>
            <person name="Miller A.N."/>
            <person name="Grigoriev I.V."/>
            <person name="Debuchy R."/>
            <person name="Gladieux P."/>
            <person name="Thoren M.H."/>
            <person name="Johannesson H."/>
        </authorList>
    </citation>
    <scope>NUCLEOTIDE SEQUENCE</scope>
    <source>
        <strain evidence="2">CBS 955.72</strain>
    </source>
</reference>
<keyword evidence="3" id="KW-1185">Reference proteome</keyword>
<gene>
    <name evidence="2" type="ORF">B0T25DRAFT_442251</name>
</gene>
<feature type="region of interest" description="Disordered" evidence="1">
    <location>
        <begin position="272"/>
        <end position="326"/>
    </location>
</feature>
<dbReference type="EMBL" id="JAUIQD010000001">
    <property type="protein sequence ID" value="KAK3363886.1"/>
    <property type="molecule type" value="Genomic_DNA"/>
</dbReference>
<sequence length="326" mass="36219">MKAHSDATRGTLGPNRHPGGIVYLDLDILQPSDCRLRSATVEVILEEDRRPAADVEAVRSKCPVKFTDSYGPKSLSGPERVERTRRIKNLTPMVNVLGSGAGGLGIDTEKIKITRSGRWKFAGHITSSEGCIWYNKLRWDLQWDLDENVSETQSLHSNVIHTAFALEHNAERFYIKVNISGKLTNLSDRLKNKFKFGSVAKEQGTVTTMIEWRNGYHCPRVLDKIAESLPMAMQLENLANVSMEMPEALPASFGPAATFNPATNNPTELPFWWDQESSQGRPIGLSNENRPLSQNTEPEPTVENMETATDVLEAPPVETGGRVSYA</sequence>
<protein>
    <submittedName>
        <fullName evidence="2">Uncharacterized protein</fullName>
    </submittedName>
</protein>
<organism evidence="2 3">
    <name type="scientific">Lasiosphaeria hispida</name>
    <dbReference type="NCBI Taxonomy" id="260671"/>
    <lineage>
        <taxon>Eukaryota</taxon>
        <taxon>Fungi</taxon>
        <taxon>Dikarya</taxon>
        <taxon>Ascomycota</taxon>
        <taxon>Pezizomycotina</taxon>
        <taxon>Sordariomycetes</taxon>
        <taxon>Sordariomycetidae</taxon>
        <taxon>Sordariales</taxon>
        <taxon>Lasiosphaeriaceae</taxon>
        <taxon>Lasiosphaeria</taxon>
    </lineage>
</organism>
<name>A0AAJ0MKJ7_9PEZI</name>
<evidence type="ECO:0000313" key="2">
    <source>
        <dbReference type="EMBL" id="KAK3363886.1"/>
    </source>
</evidence>
<evidence type="ECO:0000313" key="3">
    <source>
        <dbReference type="Proteomes" id="UP001275084"/>
    </source>
</evidence>